<name>A0A811V895_CERCA</name>
<dbReference type="AlphaFoldDB" id="A0A811V895"/>
<comment type="caution">
    <text evidence="2">The sequence shown here is derived from an EMBL/GenBank/DDBJ whole genome shotgun (WGS) entry which is preliminary data.</text>
</comment>
<protein>
    <submittedName>
        <fullName evidence="2">(Mediterranean fruit fly) hypothetical protein</fullName>
    </submittedName>
</protein>
<feature type="transmembrane region" description="Helical" evidence="1">
    <location>
        <begin position="392"/>
        <end position="418"/>
    </location>
</feature>
<feature type="transmembrane region" description="Helical" evidence="1">
    <location>
        <begin position="576"/>
        <end position="600"/>
    </location>
</feature>
<feature type="transmembrane region" description="Helical" evidence="1">
    <location>
        <begin position="349"/>
        <end position="372"/>
    </location>
</feature>
<reference evidence="2" key="1">
    <citation type="submission" date="2020-11" db="EMBL/GenBank/DDBJ databases">
        <authorList>
            <person name="Whitehead M."/>
        </authorList>
    </citation>
    <scope>NUCLEOTIDE SEQUENCE</scope>
    <source>
        <strain evidence="2">EGII</strain>
    </source>
</reference>
<evidence type="ECO:0000313" key="3">
    <source>
        <dbReference type="Proteomes" id="UP000606786"/>
    </source>
</evidence>
<keyword evidence="3" id="KW-1185">Reference proteome</keyword>
<keyword evidence="1" id="KW-0812">Transmembrane</keyword>
<feature type="transmembrane region" description="Helical" evidence="1">
    <location>
        <begin position="248"/>
        <end position="268"/>
    </location>
</feature>
<keyword evidence="1" id="KW-1133">Transmembrane helix</keyword>
<dbReference type="Proteomes" id="UP000606786">
    <property type="component" value="Unassembled WGS sequence"/>
</dbReference>
<proteinExistence type="predicted"/>
<dbReference type="PANTHER" id="PTHR38337:SF1">
    <property type="entry name" value="GUSTATORY RECEPTOR"/>
    <property type="match status" value="1"/>
</dbReference>
<feature type="transmembrane region" description="Helical" evidence="1">
    <location>
        <begin position="497"/>
        <end position="520"/>
    </location>
</feature>
<dbReference type="PANTHER" id="PTHR38337">
    <property type="entry name" value="AGAP010540-PA"/>
    <property type="match status" value="1"/>
</dbReference>
<keyword evidence="1" id="KW-0472">Membrane</keyword>
<feature type="transmembrane region" description="Helical" evidence="1">
    <location>
        <begin position="462"/>
        <end position="485"/>
    </location>
</feature>
<gene>
    <name evidence="2" type="ORF">CCAP1982_LOCUS20495</name>
</gene>
<organism evidence="2 3">
    <name type="scientific">Ceratitis capitata</name>
    <name type="common">Mediterranean fruit fly</name>
    <name type="synonym">Tephritis capitata</name>
    <dbReference type="NCBI Taxonomy" id="7213"/>
    <lineage>
        <taxon>Eukaryota</taxon>
        <taxon>Metazoa</taxon>
        <taxon>Ecdysozoa</taxon>
        <taxon>Arthropoda</taxon>
        <taxon>Hexapoda</taxon>
        <taxon>Insecta</taxon>
        <taxon>Pterygota</taxon>
        <taxon>Neoptera</taxon>
        <taxon>Endopterygota</taxon>
        <taxon>Diptera</taxon>
        <taxon>Brachycera</taxon>
        <taxon>Muscomorpha</taxon>
        <taxon>Tephritoidea</taxon>
        <taxon>Tephritidae</taxon>
        <taxon>Ceratitis</taxon>
        <taxon>Ceratitis</taxon>
    </lineage>
</organism>
<dbReference type="EMBL" id="CAJHJT010000056">
    <property type="protein sequence ID" value="CAD7012408.1"/>
    <property type="molecule type" value="Genomic_DNA"/>
</dbReference>
<accession>A0A811V895</accession>
<evidence type="ECO:0000313" key="2">
    <source>
        <dbReference type="EMBL" id="CAD7012408.1"/>
    </source>
</evidence>
<evidence type="ECO:0000256" key="1">
    <source>
        <dbReference type="SAM" id="Phobius"/>
    </source>
</evidence>
<dbReference type="OrthoDB" id="6020333at2759"/>
<sequence length="603" mass="66838">MFPSPNARCNSEDSLVNWSNQNAVAQRSKSVPRMYGGCTDAGNPIANNATTAVGSSQPSRPSSYGAYNNIPHSMGCAVAGSTASRRGNDGISAVQVHQYLRQSSEQNTPNKSISNNQLQYRQHVNQQHQTYPTNRYSYSGTCMGAGAGVGVGVGAAAAMGSSSAALLHLSTNRLDPFSVTTTTVGSSLLGDSMTEIVVDDLRNMHEPTSELLDYCKRKFLRPFITVLSLVGVNPLPTDTSKILSCLNYTQALVVLLTLLFGYFLQYLCSYRGDRGFIAHDQDLPTNPSSNATYTVGQLLFGHIFPNALNLSSFISAIIVFKILDQEQLQNLIERVFLSTLVPRRLCRFLWLYLFCALVLLLLLFAYTVPSVLLQSHIIQVKWFTGILADWELGIKVVLIITLFVQDLVEVIILANYCIQCYLLRVHISSLSHKLLMHSIETTDWMREVLEFHKLLDHLNRHAAVPVCFLTIMNLAYAFAGLIYIFNDLDFHYSALEVVILNIFNVLLWLWLGVIPFVLAASVTHACQKAQSNGHHIRARPFVYHSTSTEDLNSTLLFSSSLQMSAKIFKMPIQPNYLCCTLLSISILVLTLGMCLNPSIIGIF</sequence>